<dbReference type="Proteomes" id="UP001589738">
    <property type="component" value="Unassembled WGS sequence"/>
</dbReference>
<name>A0ABV6KRX8_9BACI</name>
<gene>
    <name evidence="2" type="ORF">ACFFHF_12610</name>
</gene>
<keyword evidence="3" id="KW-1185">Reference proteome</keyword>
<evidence type="ECO:0000256" key="1">
    <source>
        <dbReference type="SAM" id="Coils"/>
    </source>
</evidence>
<keyword evidence="1" id="KW-0175">Coiled coil</keyword>
<evidence type="ECO:0000313" key="3">
    <source>
        <dbReference type="Proteomes" id="UP001589738"/>
    </source>
</evidence>
<reference evidence="2 3" key="1">
    <citation type="submission" date="2024-09" db="EMBL/GenBank/DDBJ databases">
        <authorList>
            <person name="Sun Q."/>
            <person name="Mori K."/>
        </authorList>
    </citation>
    <scope>NUCLEOTIDE SEQUENCE [LARGE SCALE GENOMIC DNA]</scope>
    <source>
        <strain evidence="2 3">CGMCC 1.9126</strain>
    </source>
</reference>
<comment type="caution">
    <text evidence="2">The sequence shown here is derived from an EMBL/GenBank/DDBJ whole genome shotgun (WGS) entry which is preliminary data.</text>
</comment>
<accession>A0ABV6KRX8</accession>
<dbReference type="RefSeq" id="WP_340903379.1">
    <property type="nucleotide sequence ID" value="NZ_JBHLUU010000087.1"/>
</dbReference>
<organism evidence="2 3">
    <name type="scientific">Robertmurraya beringensis</name>
    <dbReference type="NCBI Taxonomy" id="641660"/>
    <lineage>
        <taxon>Bacteria</taxon>
        <taxon>Bacillati</taxon>
        <taxon>Bacillota</taxon>
        <taxon>Bacilli</taxon>
        <taxon>Bacillales</taxon>
        <taxon>Bacillaceae</taxon>
        <taxon>Robertmurraya</taxon>
    </lineage>
</organism>
<feature type="coiled-coil region" evidence="1">
    <location>
        <begin position="4"/>
        <end position="38"/>
    </location>
</feature>
<proteinExistence type="predicted"/>
<evidence type="ECO:0000313" key="2">
    <source>
        <dbReference type="EMBL" id="MFC0476077.1"/>
    </source>
</evidence>
<dbReference type="EMBL" id="JBHLUU010000087">
    <property type="protein sequence ID" value="MFC0476077.1"/>
    <property type="molecule type" value="Genomic_DNA"/>
</dbReference>
<protein>
    <submittedName>
        <fullName evidence="2">Uncharacterized protein</fullName>
    </submittedName>
</protein>
<sequence>MSKAEELKQELQVLSGRRERMQKNLYEVEKRINEIVKELKKY</sequence>